<dbReference type="InterPro" id="IPR004305">
    <property type="entry name" value="Thiaminase-2/PQQC"/>
</dbReference>
<dbReference type="EMBL" id="UGMD01000002">
    <property type="protein sequence ID" value="STV31193.1"/>
    <property type="molecule type" value="Genomic_DNA"/>
</dbReference>
<dbReference type="Gene3D" id="1.20.910.10">
    <property type="entry name" value="Heme oxygenase-like"/>
    <property type="match status" value="1"/>
</dbReference>
<dbReference type="Proteomes" id="UP000255192">
    <property type="component" value="Unassembled WGS sequence"/>
</dbReference>
<reference evidence="2 3" key="1">
    <citation type="submission" date="2018-06" db="EMBL/GenBank/DDBJ databases">
        <authorList>
            <consortium name="Pathogen Informatics"/>
            <person name="Doyle S."/>
        </authorList>
    </citation>
    <scope>NUCLEOTIDE SEQUENCE [LARGE SCALE GENOMIC DNA]</scope>
    <source>
        <strain evidence="2 3">NCTC204</strain>
    </source>
</reference>
<dbReference type="CDD" id="cd19367">
    <property type="entry name" value="TenA_C_ScTHI20-like"/>
    <property type="match status" value="1"/>
</dbReference>
<dbReference type="SUPFAM" id="SSF48613">
    <property type="entry name" value="Heme oxygenase-like"/>
    <property type="match status" value="1"/>
</dbReference>
<dbReference type="InterPro" id="IPR050967">
    <property type="entry name" value="Thiamine_Salvage_TenA"/>
</dbReference>
<accession>A0A378B809</accession>
<feature type="domain" description="Thiaminase-2/PQQC" evidence="1">
    <location>
        <begin position="5"/>
        <end position="188"/>
    </location>
</feature>
<dbReference type="AlphaFoldDB" id="A0A378B809"/>
<dbReference type="GO" id="GO:0005829">
    <property type="term" value="C:cytosol"/>
    <property type="evidence" value="ECO:0007669"/>
    <property type="project" value="TreeGrafter"/>
</dbReference>
<proteinExistence type="predicted"/>
<protein>
    <submittedName>
        <fullName evidence="2">Thiaminase II</fullName>
    </submittedName>
</protein>
<evidence type="ECO:0000313" key="3">
    <source>
        <dbReference type="Proteomes" id="UP000255192"/>
    </source>
</evidence>
<gene>
    <name evidence="2" type="ORF">NCTC204_05358</name>
</gene>
<sequence length="245" mass="26842">MGRWRKTPFVAILTQDYLFLIHFARSYALLVSKLRALPEMRAAAASMNAILNELPLHVGYCAQWGISEPEMAAQPEAPETLNYTRYVLDIGHSGDALDLLVALMPCVAGYAEIGLGLLQHPATDWTITPTPHGSATMAMKAICRASAPRWRCWKTVWQQRGSEARITELSEIFTTATRLEAQFWQMASTPRRRLGRDGAGYRGPWPEPACRRPSAVRQPVVYGSPAGSGCRCSAPAAPAKPACCG</sequence>
<evidence type="ECO:0000313" key="2">
    <source>
        <dbReference type="EMBL" id="STV31193.1"/>
    </source>
</evidence>
<organism evidence="2 3">
    <name type="scientific">Klebsiella pneumoniae</name>
    <dbReference type="NCBI Taxonomy" id="573"/>
    <lineage>
        <taxon>Bacteria</taxon>
        <taxon>Pseudomonadati</taxon>
        <taxon>Pseudomonadota</taxon>
        <taxon>Gammaproteobacteria</taxon>
        <taxon>Enterobacterales</taxon>
        <taxon>Enterobacteriaceae</taxon>
        <taxon>Klebsiella/Raoultella group</taxon>
        <taxon>Klebsiella</taxon>
        <taxon>Klebsiella pneumoniae complex</taxon>
    </lineage>
</organism>
<dbReference type="PANTHER" id="PTHR43198:SF2">
    <property type="entry name" value="SI:CH1073-67J19.1-RELATED"/>
    <property type="match status" value="1"/>
</dbReference>
<dbReference type="Pfam" id="PF03070">
    <property type="entry name" value="TENA_THI-4"/>
    <property type="match status" value="1"/>
</dbReference>
<name>A0A378B809_KLEPN</name>
<evidence type="ECO:0000259" key="1">
    <source>
        <dbReference type="Pfam" id="PF03070"/>
    </source>
</evidence>
<dbReference type="PANTHER" id="PTHR43198">
    <property type="entry name" value="BIFUNCTIONAL TH2 PROTEIN"/>
    <property type="match status" value="1"/>
</dbReference>
<dbReference type="InterPro" id="IPR016084">
    <property type="entry name" value="Haem_Oase-like_multi-hlx"/>
</dbReference>